<feature type="non-terminal residue" evidence="1">
    <location>
        <position position="776"/>
    </location>
</feature>
<organism evidence="1">
    <name type="scientific">marine sediment metagenome</name>
    <dbReference type="NCBI Taxonomy" id="412755"/>
    <lineage>
        <taxon>unclassified sequences</taxon>
        <taxon>metagenomes</taxon>
        <taxon>ecological metagenomes</taxon>
    </lineage>
</organism>
<reference evidence="1" key="1">
    <citation type="journal article" date="2015" name="Nature">
        <title>Complex archaea that bridge the gap between prokaryotes and eukaryotes.</title>
        <authorList>
            <person name="Spang A."/>
            <person name="Saw J.H."/>
            <person name="Jorgensen S.L."/>
            <person name="Zaremba-Niedzwiedzka K."/>
            <person name="Martijn J."/>
            <person name="Lind A.E."/>
            <person name="van Eijk R."/>
            <person name="Schleper C."/>
            <person name="Guy L."/>
            <person name="Ettema T.J."/>
        </authorList>
    </citation>
    <scope>NUCLEOTIDE SEQUENCE</scope>
</reference>
<protein>
    <submittedName>
        <fullName evidence="1">Uncharacterized protein</fullName>
    </submittedName>
</protein>
<comment type="caution">
    <text evidence="1">The sequence shown here is derived from an EMBL/GenBank/DDBJ whole genome shotgun (WGS) entry which is preliminary data.</text>
</comment>
<evidence type="ECO:0000313" key="1">
    <source>
        <dbReference type="EMBL" id="KKL85755.1"/>
    </source>
</evidence>
<sequence>LQGRWFTPDANKAHLYAGQQGHVTYVDVPRGVAEAGQVEMSAGKRTRVFADSGLREEILLPSEWASRSLDAPLGTGTIGELEGLGGFSQRVRTGGPRGGPPSPTIQRFQLHTKEMQGAVDNAQARANHIKVEHVAGRMDDEAASWASSGAADQLSDARADLRRAKSDLGTATYANARTELVGAVKATGADDNVVNMLGEAFDHSVARVPTEELLMNAGAVRHALATTAGHVTGTPPGVVGRLAHHRDIFLSALRRYSVEKVHPVFKDLNNLLMGERSVGTLGRRVGGEIDGIRYTGPKKWAELAEGEYKAHHIIQHPEWFEGMSPALKAKMDEAQNLMRQRLETSKTLGYPIEALDRAYLEQLWEVPGKAVGSHYLPGRVSVAKPKLFDDYFMGLTQGYTPQPMSVEELMQHSTGLLDQAVSDAWMKQEVVRRFGTKHRGKAIAGKVKFEHALYKAEGWWGPQEVVSWLDEMEAPVGRRLRQVSNVSAAFRGTVFGLTDIAVAGVQFPLALSHGGIQVGVGALNRSLQMLGSPYYFHLYAKDPTFLGRTVQAASDGLHIGIGPSSVRLGGGTVAKYIPGIGKYVDAPISKAVDFATQVQFGHALTSVRLRMYEGNLIALKMSGKNIGDKAVRQLAAEWANSATGASRGPMIKGRRAGESIALTSVQMTRANLSVYGQLAKTVTGAATGRTSRMEVLRSATTLANLGAYAYGIQYLFNEVLGDGPMEWVPGRSDWATIRIGNRTVPIIPQRSILRAIDKSVKILSEEVGLTDTDRYS</sequence>
<gene>
    <name evidence="1" type="ORF">LCGC14_1951560</name>
</gene>
<accession>A0A0F9HVT6</accession>
<name>A0A0F9HVT6_9ZZZZ</name>
<proteinExistence type="predicted"/>
<dbReference type="EMBL" id="LAZR01021318">
    <property type="protein sequence ID" value="KKL85755.1"/>
    <property type="molecule type" value="Genomic_DNA"/>
</dbReference>
<feature type="non-terminal residue" evidence="1">
    <location>
        <position position="1"/>
    </location>
</feature>
<dbReference type="AlphaFoldDB" id="A0A0F9HVT6"/>